<dbReference type="EMBL" id="CP023994">
    <property type="protein sequence ID" value="AWR21615.1"/>
    <property type="molecule type" value="Genomic_DNA"/>
</dbReference>
<dbReference type="Proteomes" id="UP000246894">
    <property type="component" value="Chromosome"/>
</dbReference>
<name>A0A2Z3RXS7_9MICO</name>
<proteinExistence type="predicted"/>
<dbReference type="OrthoDB" id="3537798at2"/>
<evidence type="ECO:0000256" key="1">
    <source>
        <dbReference type="SAM" id="MobiDB-lite"/>
    </source>
</evidence>
<protein>
    <submittedName>
        <fullName evidence="2">Uncharacterized protein</fullName>
    </submittedName>
</protein>
<reference evidence="2 3" key="1">
    <citation type="submission" date="2017-10" db="EMBL/GenBank/DDBJ databases">
        <title>Genome of an Actinobacterium that displays light-enhanced growth.</title>
        <authorList>
            <person name="Maresca J.A."/>
            <person name="Hempel P."/>
            <person name="Shevchenko O."/>
            <person name="Miller K.J."/>
            <person name="Hahn M.W."/>
        </authorList>
    </citation>
    <scope>NUCLEOTIDE SEQUENCE [LARGE SCALE GENOMIC DNA]</scope>
    <source>
        <strain evidence="2 3">MWH-Mo1</strain>
    </source>
</reference>
<evidence type="ECO:0000313" key="2">
    <source>
        <dbReference type="EMBL" id="AWR21615.1"/>
    </source>
</evidence>
<organism evidence="2 3">
    <name type="scientific">Aurantimicrobium photophilum</name>
    <dbReference type="NCBI Taxonomy" id="1987356"/>
    <lineage>
        <taxon>Bacteria</taxon>
        <taxon>Bacillati</taxon>
        <taxon>Actinomycetota</taxon>
        <taxon>Actinomycetes</taxon>
        <taxon>Micrococcales</taxon>
        <taxon>Microbacteriaceae</taxon>
        <taxon>Aurantimicrobium</taxon>
    </lineage>
</organism>
<evidence type="ECO:0000313" key="3">
    <source>
        <dbReference type="Proteomes" id="UP000246894"/>
    </source>
</evidence>
<dbReference type="AlphaFoldDB" id="A0A2Z3RXS7"/>
<gene>
    <name evidence="2" type="ORF">AURMO_01017</name>
</gene>
<feature type="region of interest" description="Disordered" evidence="1">
    <location>
        <begin position="1"/>
        <end position="22"/>
    </location>
</feature>
<dbReference type="RefSeq" id="WP_110233628.1">
    <property type="nucleotide sequence ID" value="NZ_CP023994.1"/>
</dbReference>
<sequence length="95" mass="10759">MTSVLSDSSRTRESAPTTIKLSKATRDRIKANAAKQNLTIEEHLNFLEDLHAREQRWDSMRESLAKMTPADWADYRTESASISGADFDGLNDEAW</sequence>
<dbReference type="KEGG" id="aum:AURMO_01017"/>
<keyword evidence="3" id="KW-1185">Reference proteome</keyword>
<feature type="compositionally biased region" description="Polar residues" evidence="1">
    <location>
        <begin position="1"/>
        <end position="20"/>
    </location>
</feature>
<accession>A0A2Z3RXS7</accession>